<keyword evidence="8" id="KW-1185">Reference proteome</keyword>
<dbReference type="InterPro" id="IPR036864">
    <property type="entry name" value="Zn2-C6_fun-type_DNA-bd_sf"/>
</dbReference>
<dbReference type="InterPro" id="IPR051127">
    <property type="entry name" value="Fungal_SecMet_Regulators"/>
</dbReference>
<dbReference type="PROSITE" id="PS50048">
    <property type="entry name" value="ZN2_CY6_FUNGAL_2"/>
    <property type="match status" value="1"/>
</dbReference>
<dbReference type="GO" id="GO:0000978">
    <property type="term" value="F:RNA polymerase II cis-regulatory region sequence-specific DNA binding"/>
    <property type="evidence" value="ECO:0007669"/>
    <property type="project" value="TreeGrafter"/>
</dbReference>
<name>A0A553HU72_9PEZI</name>
<proteinExistence type="predicted"/>
<keyword evidence="3" id="KW-0804">Transcription</keyword>
<dbReference type="SMART" id="SM00906">
    <property type="entry name" value="Fungal_trans"/>
    <property type="match status" value="1"/>
</dbReference>
<dbReference type="GO" id="GO:0000435">
    <property type="term" value="P:positive regulation of transcription from RNA polymerase II promoter by galactose"/>
    <property type="evidence" value="ECO:0007669"/>
    <property type="project" value="TreeGrafter"/>
</dbReference>
<dbReference type="InterPro" id="IPR007219">
    <property type="entry name" value="XnlR_reg_dom"/>
</dbReference>
<keyword evidence="4" id="KW-0539">Nucleus</keyword>
<comment type="caution">
    <text evidence="7">The sequence shown here is derived from an EMBL/GenBank/DDBJ whole genome shotgun (WGS) entry which is preliminary data.</text>
</comment>
<gene>
    <name evidence="7" type="ORF">FHL15_007719</name>
</gene>
<keyword evidence="2" id="KW-0805">Transcription regulation</keyword>
<dbReference type="CDD" id="cd00067">
    <property type="entry name" value="GAL4"/>
    <property type="match status" value="1"/>
</dbReference>
<dbReference type="EMBL" id="VFLP01000045">
    <property type="protein sequence ID" value="TRX91495.1"/>
    <property type="molecule type" value="Genomic_DNA"/>
</dbReference>
<dbReference type="SUPFAM" id="SSF57701">
    <property type="entry name" value="Zn2/Cys6 DNA-binding domain"/>
    <property type="match status" value="1"/>
</dbReference>
<evidence type="ECO:0000313" key="7">
    <source>
        <dbReference type="EMBL" id="TRX91495.1"/>
    </source>
</evidence>
<organism evidence="7 8">
    <name type="scientific">Xylaria flabelliformis</name>
    <dbReference type="NCBI Taxonomy" id="2512241"/>
    <lineage>
        <taxon>Eukaryota</taxon>
        <taxon>Fungi</taxon>
        <taxon>Dikarya</taxon>
        <taxon>Ascomycota</taxon>
        <taxon>Pezizomycotina</taxon>
        <taxon>Sordariomycetes</taxon>
        <taxon>Xylariomycetidae</taxon>
        <taxon>Xylariales</taxon>
        <taxon>Xylariaceae</taxon>
        <taxon>Xylaria</taxon>
    </lineage>
</organism>
<dbReference type="SMART" id="SM00066">
    <property type="entry name" value="GAL4"/>
    <property type="match status" value="1"/>
</dbReference>
<dbReference type="InterPro" id="IPR001138">
    <property type="entry name" value="Zn2Cys6_DnaBD"/>
</dbReference>
<feature type="compositionally biased region" description="Low complexity" evidence="5">
    <location>
        <begin position="7"/>
        <end position="16"/>
    </location>
</feature>
<dbReference type="PROSITE" id="PS00463">
    <property type="entry name" value="ZN2_CY6_FUNGAL_1"/>
    <property type="match status" value="1"/>
</dbReference>
<feature type="domain" description="Zn(2)-C6 fungal-type" evidence="6">
    <location>
        <begin position="28"/>
        <end position="57"/>
    </location>
</feature>
<feature type="region of interest" description="Disordered" evidence="5">
    <location>
        <begin position="103"/>
        <end position="136"/>
    </location>
</feature>
<evidence type="ECO:0000259" key="6">
    <source>
        <dbReference type="PROSITE" id="PS50048"/>
    </source>
</evidence>
<evidence type="ECO:0000256" key="3">
    <source>
        <dbReference type="ARBA" id="ARBA00023163"/>
    </source>
</evidence>
<reference evidence="8" key="1">
    <citation type="submission" date="2019-06" db="EMBL/GenBank/DDBJ databases">
        <title>Draft genome sequence of the griseofulvin-producing fungus Xylaria cubensis strain G536.</title>
        <authorList>
            <person name="Mead M.E."/>
            <person name="Raja H.A."/>
            <person name="Steenwyk J.L."/>
            <person name="Knowles S.L."/>
            <person name="Oberlies N.H."/>
            <person name="Rokas A."/>
        </authorList>
    </citation>
    <scope>NUCLEOTIDE SEQUENCE [LARGE SCALE GENOMIC DNA]</scope>
    <source>
        <strain evidence="8">G536</strain>
    </source>
</reference>
<dbReference type="GO" id="GO:0000981">
    <property type="term" value="F:DNA-binding transcription factor activity, RNA polymerase II-specific"/>
    <property type="evidence" value="ECO:0007669"/>
    <property type="project" value="InterPro"/>
</dbReference>
<sequence>MFYTFASSSPSGGTSSQRNPKRYKVTRACDYCRKHRVRCDTETPCSRCVANNVQCLFSSPTSRSIETRPGLGPAMETAGVRRAASIATSATTTTTVNSVATTGTVDSSAGASTALTPSTPVSSAAAPSGATTPASRLGGMDSTVGFMSKINAFCSSISHLSPNFPDDSPPSYGSLARPLAFNATREGGPRMELSKSQALQLLDMYWQRWHALTPILSRSHIEALYPTLWSPDGVEQRGASLTDGILALSLLRLHSAGLHRRLLGLHSEHGDCSLAYFRRCYASTSQFDAFAQPSLKHVRCYILMALYMLDVGEYQGAYNMIGLAMRAAHTLNLHHGLPETDPDAPLAHRIWWTIVHLDFRCARLLGRPIGVQLGDINCALPALDEFTYHSQSIRLTWNALAVIDACSRHSPRTGTDRFADVESRAALLSTKLTQLREWREKELRPMIRRPLHVEHRRTPDWIHAVTDTSPSQLLHEVLLELQYYEEIIGLHRAFICFPSGSLVPQRSPQADAHATTALNHAMATIDLVHRVMSATDMLYGCSEVYQWQWNALLTLVGFLMAYPLCDYAPNARRHVQLAHDIFNAADDRNTVAAKAATLTHSLCLKVDSLVQILKPDNHGALSPDLNKQRNTDWYDMNVTMDSSELNSDALWSWTDWTNPDVWSAYSDGITGVLADFPNLPFGNDSFFTLP</sequence>
<evidence type="ECO:0000256" key="4">
    <source>
        <dbReference type="ARBA" id="ARBA00023242"/>
    </source>
</evidence>
<dbReference type="Pfam" id="PF00172">
    <property type="entry name" value="Zn_clus"/>
    <property type="match status" value="1"/>
</dbReference>
<dbReference type="AlphaFoldDB" id="A0A553HU72"/>
<dbReference type="GO" id="GO:0006351">
    <property type="term" value="P:DNA-templated transcription"/>
    <property type="evidence" value="ECO:0007669"/>
    <property type="project" value="InterPro"/>
</dbReference>
<evidence type="ECO:0000256" key="5">
    <source>
        <dbReference type="SAM" id="MobiDB-lite"/>
    </source>
</evidence>
<dbReference type="OrthoDB" id="3266505at2759"/>
<evidence type="ECO:0000256" key="1">
    <source>
        <dbReference type="ARBA" id="ARBA00022723"/>
    </source>
</evidence>
<dbReference type="Pfam" id="PF04082">
    <property type="entry name" value="Fungal_trans"/>
    <property type="match status" value="1"/>
</dbReference>
<dbReference type="PANTHER" id="PTHR47424:SF12">
    <property type="entry name" value="TRANSCRIPTION FACTOR ASQA"/>
    <property type="match status" value="1"/>
</dbReference>
<feature type="region of interest" description="Disordered" evidence="5">
    <location>
        <begin position="1"/>
        <end position="20"/>
    </location>
</feature>
<evidence type="ECO:0000313" key="8">
    <source>
        <dbReference type="Proteomes" id="UP000319160"/>
    </source>
</evidence>
<feature type="compositionally biased region" description="Low complexity" evidence="5">
    <location>
        <begin position="103"/>
        <end position="135"/>
    </location>
</feature>
<protein>
    <recommendedName>
        <fullName evidence="6">Zn(2)-C6 fungal-type domain-containing protein</fullName>
    </recommendedName>
</protein>
<keyword evidence="1" id="KW-0479">Metal-binding</keyword>
<dbReference type="Gene3D" id="4.10.240.10">
    <property type="entry name" value="Zn(2)-C6 fungal-type DNA-binding domain"/>
    <property type="match status" value="1"/>
</dbReference>
<dbReference type="GO" id="GO:0008270">
    <property type="term" value="F:zinc ion binding"/>
    <property type="evidence" value="ECO:0007669"/>
    <property type="project" value="InterPro"/>
</dbReference>
<dbReference type="GO" id="GO:0005634">
    <property type="term" value="C:nucleus"/>
    <property type="evidence" value="ECO:0007669"/>
    <property type="project" value="TreeGrafter"/>
</dbReference>
<dbReference type="Proteomes" id="UP000319160">
    <property type="component" value="Unassembled WGS sequence"/>
</dbReference>
<dbReference type="CDD" id="cd12148">
    <property type="entry name" value="fungal_TF_MHR"/>
    <property type="match status" value="1"/>
</dbReference>
<dbReference type="PANTHER" id="PTHR47424">
    <property type="entry name" value="REGULATORY PROTEIN GAL4"/>
    <property type="match status" value="1"/>
</dbReference>
<accession>A0A553HU72</accession>
<evidence type="ECO:0000256" key="2">
    <source>
        <dbReference type="ARBA" id="ARBA00023015"/>
    </source>
</evidence>